<gene>
    <name evidence="5" type="ORF">A3844_11030</name>
</gene>
<keyword evidence="6" id="KW-1185">Reference proteome</keyword>
<evidence type="ECO:0000256" key="1">
    <source>
        <dbReference type="ARBA" id="ARBA00023015"/>
    </source>
</evidence>
<reference evidence="5 6" key="1">
    <citation type="submission" date="2016-03" db="EMBL/GenBank/DDBJ databases">
        <authorList>
            <person name="Sant'Anna F.H."/>
            <person name="Ambrosini A."/>
            <person name="Souza R."/>
            <person name="Bach E."/>
            <person name="Fernandes G."/>
            <person name="Balsanelli E."/>
            <person name="Baura V.A."/>
            <person name="Souza E.M."/>
            <person name="Passaglia L."/>
        </authorList>
    </citation>
    <scope>NUCLEOTIDE SEQUENCE [LARGE SCALE GENOMIC DNA]</scope>
    <source>
        <strain evidence="5 6">P26E</strain>
    </source>
</reference>
<dbReference type="Pfam" id="PF12833">
    <property type="entry name" value="HTH_18"/>
    <property type="match status" value="1"/>
</dbReference>
<dbReference type="InterPro" id="IPR011256">
    <property type="entry name" value="Reg_factor_effector_dom_sf"/>
</dbReference>
<dbReference type="RefSeq" id="WP_074107454.1">
    <property type="nucleotide sequence ID" value="NZ_LVWI01000036.1"/>
</dbReference>
<dbReference type="PANTHER" id="PTHR47504:SF6">
    <property type="entry name" value="ARAC-FAMILY TRANSCRIPTIONAL REGULATOR"/>
    <property type="match status" value="1"/>
</dbReference>
<sequence length="304" mass="35506">MYEWNEMVQFMVDWVDGDLATVPSLLTMSEQLGYSPYYCTKQFHSLTGMTLRDYIWQRRISRAALELRDTDARILDIAVKFGFSSQEALTRAFVKAFKITPYAYRKAPRPIPLAIRSEVFSPYHYLIKERDKMRQVHLQEAEIKIERIPAHKFIGIWDVEVSDYGQFWGNGHDCDEVSGTLESMSHHTLPGQLGQTAGWFYQNGQKGYLYGIPVAEDYNGEIPEGMQVREIPESEYLVFFHPPFDYLKDNGEVMRTVEQVAWSYNPESMGYQWDEDSKQDYQRHFPEGYGYAVLRPVKKLPIED</sequence>
<feature type="domain" description="HTH araC/xylS-type" evidence="4">
    <location>
        <begin position="9"/>
        <end position="107"/>
    </location>
</feature>
<evidence type="ECO:0000259" key="4">
    <source>
        <dbReference type="PROSITE" id="PS01124"/>
    </source>
</evidence>
<evidence type="ECO:0000313" key="6">
    <source>
        <dbReference type="Proteomes" id="UP000186058"/>
    </source>
</evidence>
<dbReference type="EMBL" id="LVWI01000036">
    <property type="protein sequence ID" value="OKP87024.1"/>
    <property type="molecule type" value="Genomic_DNA"/>
</dbReference>
<dbReference type="PROSITE" id="PS01124">
    <property type="entry name" value="HTH_ARAC_FAMILY_2"/>
    <property type="match status" value="1"/>
</dbReference>
<name>A0ABX3ET12_9BACL</name>
<dbReference type="SUPFAM" id="SSF46689">
    <property type="entry name" value="Homeodomain-like"/>
    <property type="match status" value="2"/>
</dbReference>
<evidence type="ECO:0000256" key="3">
    <source>
        <dbReference type="ARBA" id="ARBA00023163"/>
    </source>
</evidence>
<dbReference type="InterPro" id="IPR009057">
    <property type="entry name" value="Homeodomain-like_sf"/>
</dbReference>
<accession>A0ABX3ET12</accession>
<dbReference type="InterPro" id="IPR018060">
    <property type="entry name" value="HTH_AraC"/>
</dbReference>
<dbReference type="InterPro" id="IPR050959">
    <property type="entry name" value="MarA-like"/>
</dbReference>
<dbReference type="PANTHER" id="PTHR47504">
    <property type="entry name" value="RIGHT ORIGIN-BINDING PROTEIN"/>
    <property type="match status" value="1"/>
</dbReference>
<keyword evidence="1" id="KW-0805">Transcription regulation</keyword>
<proteinExistence type="predicted"/>
<dbReference type="InterPro" id="IPR018062">
    <property type="entry name" value="HTH_AraC-typ_CS"/>
</dbReference>
<dbReference type="Proteomes" id="UP000186058">
    <property type="component" value="Unassembled WGS sequence"/>
</dbReference>
<dbReference type="Gene3D" id="3.20.80.10">
    <property type="entry name" value="Regulatory factor, effector binding domain"/>
    <property type="match status" value="1"/>
</dbReference>
<keyword evidence="2" id="KW-0238">DNA-binding</keyword>
<dbReference type="PROSITE" id="PS00041">
    <property type="entry name" value="HTH_ARAC_FAMILY_1"/>
    <property type="match status" value="1"/>
</dbReference>
<protein>
    <submittedName>
        <fullName evidence="5">AraC family transcriptional regulator</fullName>
    </submittedName>
</protein>
<evidence type="ECO:0000313" key="5">
    <source>
        <dbReference type="EMBL" id="OKP87024.1"/>
    </source>
</evidence>
<dbReference type="Gene3D" id="1.10.10.60">
    <property type="entry name" value="Homeodomain-like"/>
    <property type="match status" value="2"/>
</dbReference>
<dbReference type="SMART" id="SM00342">
    <property type="entry name" value="HTH_ARAC"/>
    <property type="match status" value="1"/>
</dbReference>
<evidence type="ECO:0000256" key="2">
    <source>
        <dbReference type="ARBA" id="ARBA00023125"/>
    </source>
</evidence>
<keyword evidence="3" id="KW-0804">Transcription</keyword>
<comment type="caution">
    <text evidence="5">The sequence shown here is derived from an EMBL/GenBank/DDBJ whole genome shotgun (WGS) entry which is preliminary data.</text>
</comment>
<organism evidence="5 6">
    <name type="scientific">Paenibacillus helianthi</name>
    <dbReference type="NCBI Taxonomy" id="1349432"/>
    <lineage>
        <taxon>Bacteria</taxon>
        <taxon>Bacillati</taxon>
        <taxon>Bacillota</taxon>
        <taxon>Bacilli</taxon>
        <taxon>Bacillales</taxon>
        <taxon>Paenibacillaceae</taxon>
        <taxon>Paenibacillus</taxon>
    </lineage>
</organism>
<dbReference type="SUPFAM" id="SSF55136">
    <property type="entry name" value="Probable bacterial effector-binding domain"/>
    <property type="match status" value="1"/>
</dbReference>